<proteinExistence type="predicted"/>
<sequence>MKMRDAPLIEPSCNSNPNCLARHAILSCATRNLQKKFQAPSALAGATRYPTGAARNCQKLLQTCSM</sequence>
<accession>A0A392RZM1</accession>
<reference evidence="1 2" key="1">
    <citation type="journal article" date="2018" name="Front. Plant Sci.">
        <title>Red Clover (Trifolium pratense) and Zigzag Clover (T. medium) - A Picture of Genomic Similarities and Differences.</title>
        <authorList>
            <person name="Dluhosova J."/>
            <person name="Istvanek J."/>
            <person name="Nedelnik J."/>
            <person name="Repkova J."/>
        </authorList>
    </citation>
    <scope>NUCLEOTIDE SEQUENCE [LARGE SCALE GENOMIC DNA]</scope>
    <source>
        <strain evidence="2">cv. 10/8</strain>
        <tissue evidence="1">Leaf</tissue>
    </source>
</reference>
<dbReference type="AlphaFoldDB" id="A0A392RZM1"/>
<protein>
    <submittedName>
        <fullName evidence="1">Uncharacterized protein</fullName>
    </submittedName>
</protein>
<organism evidence="1 2">
    <name type="scientific">Trifolium medium</name>
    <dbReference type="NCBI Taxonomy" id="97028"/>
    <lineage>
        <taxon>Eukaryota</taxon>
        <taxon>Viridiplantae</taxon>
        <taxon>Streptophyta</taxon>
        <taxon>Embryophyta</taxon>
        <taxon>Tracheophyta</taxon>
        <taxon>Spermatophyta</taxon>
        <taxon>Magnoliopsida</taxon>
        <taxon>eudicotyledons</taxon>
        <taxon>Gunneridae</taxon>
        <taxon>Pentapetalae</taxon>
        <taxon>rosids</taxon>
        <taxon>fabids</taxon>
        <taxon>Fabales</taxon>
        <taxon>Fabaceae</taxon>
        <taxon>Papilionoideae</taxon>
        <taxon>50 kb inversion clade</taxon>
        <taxon>NPAAA clade</taxon>
        <taxon>Hologalegina</taxon>
        <taxon>IRL clade</taxon>
        <taxon>Trifolieae</taxon>
        <taxon>Trifolium</taxon>
    </lineage>
</organism>
<dbReference type="Proteomes" id="UP000265520">
    <property type="component" value="Unassembled WGS sequence"/>
</dbReference>
<evidence type="ECO:0000313" key="2">
    <source>
        <dbReference type="Proteomes" id="UP000265520"/>
    </source>
</evidence>
<name>A0A392RZM1_9FABA</name>
<dbReference type="EMBL" id="LXQA010294120">
    <property type="protein sequence ID" value="MCI41597.1"/>
    <property type="molecule type" value="Genomic_DNA"/>
</dbReference>
<evidence type="ECO:0000313" key="1">
    <source>
        <dbReference type="EMBL" id="MCI41597.1"/>
    </source>
</evidence>
<comment type="caution">
    <text evidence="1">The sequence shown here is derived from an EMBL/GenBank/DDBJ whole genome shotgun (WGS) entry which is preliminary data.</text>
</comment>
<keyword evidence="2" id="KW-1185">Reference proteome</keyword>